<protein>
    <submittedName>
        <fullName evidence="1">Uncharacterized protein</fullName>
    </submittedName>
</protein>
<dbReference type="EMBL" id="CM037160">
    <property type="protein sequence ID" value="KAH7841704.1"/>
    <property type="molecule type" value="Genomic_DNA"/>
</dbReference>
<proteinExistence type="predicted"/>
<comment type="caution">
    <text evidence="1">The sequence shown here is derived from an EMBL/GenBank/DDBJ whole genome shotgun (WGS) entry which is preliminary data.</text>
</comment>
<sequence>MDDSNLPANNNNSNDNDHFFDALDDFPFYDCLDVIEPNSPPISQQQGADDDTSLKPRILSPSSLRRRRSWSHHTRNETSCSDLKNSDPNSTVCSDSTSRVERKYKISRSLKENERASEKPDSIRSANEGETKENSTVTTANDDTVDDLVALDSASGGNNESSFNFLFVLAGLLIKAISFQTSLLVNFVTFPIWLLYCAYMFVIDPLRAVRRGREYVTARVLRMWGVVCDNVKPFLFEWLKEHKSVWRLALRLGWGFLWASYVCVVLISLLVLAFIVSGFIMRHLVEEPIQRKETLTFDYTKNSPVAYVQVISCPGETRGVSNREKIEFENLGAPRVIPPKHKLQATVSLTLPESDYNKNLGIFQVRVDFLSASGKALASSRQPCMLRFKSEPLRLLLTFLKVVPLITGYSSEAQTLTLCSSISESVFFIRLIPSSNILTISKNEEHGGLVLSKLDDCRYSGCKVLQICCLNH</sequence>
<name>A0ACB7XLJ8_9ERIC</name>
<reference evidence="1 2" key="1">
    <citation type="journal article" date="2021" name="Hortic Res">
        <title>High-quality reference genome and annotation aids understanding of berry development for evergreen blueberry (Vaccinium darrowii).</title>
        <authorList>
            <person name="Yu J."/>
            <person name="Hulse-Kemp A.M."/>
            <person name="Babiker E."/>
            <person name="Staton M."/>
        </authorList>
    </citation>
    <scope>NUCLEOTIDE SEQUENCE [LARGE SCALE GENOMIC DNA]</scope>
    <source>
        <strain evidence="2">cv. NJ 8807/NJ 8810</strain>
        <tissue evidence="1">Young leaf</tissue>
    </source>
</reference>
<gene>
    <name evidence="1" type="ORF">Vadar_033233</name>
</gene>
<accession>A0ACB7XLJ8</accession>
<dbReference type="Proteomes" id="UP000828048">
    <property type="component" value="Chromosome 10"/>
</dbReference>
<evidence type="ECO:0000313" key="1">
    <source>
        <dbReference type="EMBL" id="KAH7841704.1"/>
    </source>
</evidence>
<evidence type="ECO:0000313" key="2">
    <source>
        <dbReference type="Proteomes" id="UP000828048"/>
    </source>
</evidence>
<organism evidence="1 2">
    <name type="scientific">Vaccinium darrowii</name>
    <dbReference type="NCBI Taxonomy" id="229202"/>
    <lineage>
        <taxon>Eukaryota</taxon>
        <taxon>Viridiplantae</taxon>
        <taxon>Streptophyta</taxon>
        <taxon>Embryophyta</taxon>
        <taxon>Tracheophyta</taxon>
        <taxon>Spermatophyta</taxon>
        <taxon>Magnoliopsida</taxon>
        <taxon>eudicotyledons</taxon>
        <taxon>Gunneridae</taxon>
        <taxon>Pentapetalae</taxon>
        <taxon>asterids</taxon>
        <taxon>Ericales</taxon>
        <taxon>Ericaceae</taxon>
        <taxon>Vaccinioideae</taxon>
        <taxon>Vaccinieae</taxon>
        <taxon>Vaccinium</taxon>
    </lineage>
</organism>
<keyword evidence="2" id="KW-1185">Reference proteome</keyword>